<dbReference type="PANTHER" id="PTHR11061:SF30">
    <property type="entry name" value="TRNA (URACIL(54)-C(5))-METHYLTRANSFERASE"/>
    <property type="match status" value="1"/>
</dbReference>
<feature type="active site" description="Nucleophile" evidence="4">
    <location>
        <position position="406"/>
    </location>
</feature>
<dbReference type="SUPFAM" id="SSF50249">
    <property type="entry name" value="Nucleic acid-binding proteins"/>
    <property type="match status" value="1"/>
</dbReference>
<name>A0A1M4UY50_9FIRM</name>
<dbReference type="Proteomes" id="UP000184114">
    <property type="component" value="Unassembled WGS sequence"/>
</dbReference>
<feature type="domain" description="TRAM" evidence="6">
    <location>
        <begin position="2"/>
        <end position="60"/>
    </location>
</feature>
<feature type="binding site" evidence="4">
    <location>
        <position position="331"/>
    </location>
    <ligand>
        <name>S-adenosyl-L-methionine</name>
        <dbReference type="ChEBI" id="CHEBI:59789"/>
    </ligand>
</feature>
<proteinExistence type="inferred from homology"/>
<dbReference type="PROSITE" id="PS01230">
    <property type="entry name" value="TRMA_1"/>
    <property type="match status" value="1"/>
</dbReference>
<dbReference type="InterPro" id="IPR029063">
    <property type="entry name" value="SAM-dependent_MTases_sf"/>
</dbReference>
<comment type="similarity">
    <text evidence="4">Belongs to the class I-like SAM-binding methyltransferase superfamily. RNA M5U methyltransferase family.</text>
</comment>
<dbReference type="InterPro" id="IPR010280">
    <property type="entry name" value="U5_MeTrfase_fam"/>
</dbReference>
<evidence type="ECO:0000313" key="8">
    <source>
        <dbReference type="Proteomes" id="UP000184114"/>
    </source>
</evidence>
<feature type="binding site" evidence="4">
    <location>
        <position position="281"/>
    </location>
    <ligand>
        <name>S-adenosyl-L-methionine</name>
        <dbReference type="ChEBI" id="CHEBI:59789"/>
    </ligand>
</feature>
<dbReference type="PROSITE" id="PS01231">
    <property type="entry name" value="TRMA_2"/>
    <property type="match status" value="1"/>
</dbReference>
<sequence length="455" mass="51726">MGINIGDIVRGKIIDFTHEGNGVLKIDNFTVFVNGGVIGDEVVGKIDKIKKNFAIGSLVNIIEPSKDRIKLDFNIIEAKGGIPLIEYKYSKQLEWKKNKVKMDLEKIGGLADVEVKDTIGMVYPFRYRNHVQIPVGEENGKTVIGFYEVNSNDIVDMDSSILQPEIGNRVINIVRIWMNKYNVKAYDKRNKKGILRHIGIRVNRDNKAMIILVTGSNRLPNEKELVKMLIEEDVISIYQNINKLNSSITYGKEYRKLYGEDRLLDYIGDYKFYLSPNSFFQVNRTQAEVLYNKVVEFLDSDKSDVIYDLYCGIGTISVYIASNVEKVYGIEIVKEAIEDAKENAALNNIDNTEFIVGKAEEVFPKLMKKGIKGNKVVLDPPRKGCEKEVLEAVVELNPEKVVYVSCNSTTMARDVKYLVENGYKVEEVQPVDMFPHTVHVESIILMTYCGMEDKK</sequence>
<dbReference type="FunFam" id="2.40.50.1070:FF:000003">
    <property type="entry name" value="23S rRNA (Uracil-5-)-methyltransferase RumA"/>
    <property type="match status" value="1"/>
</dbReference>
<feature type="binding site" evidence="4">
    <location>
        <position position="379"/>
    </location>
    <ligand>
        <name>S-adenosyl-L-methionine</name>
        <dbReference type="ChEBI" id="CHEBI:59789"/>
    </ligand>
</feature>
<keyword evidence="3 4" id="KW-0949">S-adenosyl-L-methionine</keyword>
<organism evidence="7 8">
    <name type="scientific">Tissierella praeacuta DSM 18095</name>
    <dbReference type="NCBI Taxonomy" id="1123404"/>
    <lineage>
        <taxon>Bacteria</taxon>
        <taxon>Bacillati</taxon>
        <taxon>Bacillota</taxon>
        <taxon>Tissierellia</taxon>
        <taxon>Tissierellales</taxon>
        <taxon>Tissierellaceae</taxon>
        <taxon>Tissierella</taxon>
    </lineage>
</organism>
<keyword evidence="2 4" id="KW-0808">Transferase</keyword>
<dbReference type="GO" id="GO:0070475">
    <property type="term" value="P:rRNA base methylation"/>
    <property type="evidence" value="ECO:0007669"/>
    <property type="project" value="TreeGrafter"/>
</dbReference>
<dbReference type="InterPro" id="IPR030390">
    <property type="entry name" value="MeTrfase_TrmA_AS"/>
</dbReference>
<dbReference type="AlphaFoldDB" id="A0A1M4UY50"/>
<dbReference type="PROSITE" id="PS50926">
    <property type="entry name" value="TRAM"/>
    <property type="match status" value="1"/>
</dbReference>
<dbReference type="GO" id="GO:0070041">
    <property type="term" value="F:rRNA (uridine-C5-)-methyltransferase activity"/>
    <property type="evidence" value="ECO:0007669"/>
    <property type="project" value="TreeGrafter"/>
</dbReference>
<dbReference type="Pfam" id="PF01938">
    <property type="entry name" value="TRAM"/>
    <property type="match status" value="1"/>
</dbReference>
<dbReference type="NCBIfam" id="TIGR00479">
    <property type="entry name" value="rumA"/>
    <property type="match status" value="1"/>
</dbReference>
<dbReference type="STRING" id="1123404.SAMN02745784_01252"/>
<dbReference type="Pfam" id="PF05958">
    <property type="entry name" value="tRNA_U5-meth_tr"/>
    <property type="match status" value="1"/>
</dbReference>
<dbReference type="CDD" id="cd02440">
    <property type="entry name" value="AdoMet_MTases"/>
    <property type="match status" value="1"/>
</dbReference>
<evidence type="ECO:0000259" key="6">
    <source>
        <dbReference type="PROSITE" id="PS50926"/>
    </source>
</evidence>
<evidence type="ECO:0000256" key="4">
    <source>
        <dbReference type="PROSITE-ProRule" id="PRU01024"/>
    </source>
</evidence>
<dbReference type="GeneID" id="90995621"/>
<evidence type="ECO:0000256" key="1">
    <source>
        <dbReference type="ARBA" id="ARBA00022603"/>
    </source>
</evidence>
<dbReference type="EMBL" id="FQTY01000004">
    <property type="protein sequence ID" value="SHE61588.1"/>
    <property type="molecule type" value="Genomic_DNA"/>
</dbReference>
<dbReference type="InterPro" id="IPR012340">
    <property type="entry name" value="NA-bd_OB-fold"/>
</dbReference>
<evidence type="ECO:0000313" key="7">
    <source>
        <dbReference type="EMBL" id="SHE61588.1"/>
    </source>
</evidence>
<protein>
    <submittedName>
        <fullName evidence="7">23S rRNA m(5)U-1939 methyltransferase</fullName>
    </submittedName>
</protein>
<evidence type="ECO:0000256" key="2">
    <source>
        <dbReference type="ARBA" id="ARBA00022679"/>
    </source>
</evidence>
<dbReference type="PROSITE" id="PS51687">
    <property type="entry name" value="SAM_MT_RNA_M5U"/>
    <property type="match status" value="1"/>
</dbReference>
<dbReference type="InterPro" id="IPR002792">
    <property type="entry name" value="TRAM_dom"/>
</dbReference>
<dbReference type="Gene3D" id="3.40.50.150">
    <property type="entry name" value="Vaccinia Virus protein VP39"/>
    <property type="match status" value="1"/>
</dbReference>
<keyword evidence="8" id="KW-1185">Reference proteome</keyword>
<dbReference type="PANTHER" id="PTHR11061">
    <property type="entry name" value="RNA M5U METHYLTRANSFERASE"/>
    <property type="match status" value="1"/>
</dbReference>
<dbReference type="SUPFAM" id="SSF53335">
    <property type="entry name" value="S-adenosyl-L-methionine-dependent methyltransferases"/>
    <property type="match status" value="1"/>
</dbReference>
<reference evidence="8" key="1">
    <citation type="submission" date="2016-11" db="EMBL/GenBank/DDBJ databases">
        <authorList>
            <person name="Varghese N."/>
            <person name="Submissions S."/>
        </authorList>
    </citation>
    <scope>NUCLEOTIDE SEQUENCE [LARGE SCALE GENOMIC DNA]</scope>
    <source>
        <strain evidence="8">DSM 18095</strain>
    </source>
</reference>
<dbReference type="FunFam" id="3.40.50.150:FF:000009">
    <property type="entry name" value="23S rRNA (Uracil(1939)-C(5))-methyltransferase RlmD"/>
    <property type="match status" value="1"/>
</dbReference>
<dbReference type="Gene3D" id="2.40.50.140">
    <property type="entry name" value="Nucleic acid-binding proteins"/>
    <property type="match status" value="1"/>
</dbReference>
<gene>
    <name evidence="7" type="ORF">SAMN02745784_01252</name>
</gene>
<dbReference type="Gene3D" id="2.40.50.1070">
    <property type="match status" value="1"/>
</dbReference>
<dbReference type="RefSeq" id="WP_234949996.1">
    <property type="nucleotide sequence ID" value="NZ_FQTY01000004.1"/>
</dbReference>
<feature type="active site" evidence="5">
    <location>
        <position position="406"/>
    </location>
</feature>
<evidence type="ECO:0000256" key="3">
    <source>
        <dbReference type="ARBA" id="ARBA00022691"/>
    </source>
</evidence>
<evidence type="ECO:0000256" key="5">
    <source>
        <dbReference type="PROSITE-ProRule" id="PRU10015"/>
    </source>
</evidence>
<feature type="binding site" evidence="4">
    <location>
        <position position="310"/>
    </location>
    <ligand>
        <name>S-adenosyl-L-methionine</name>
        <dbReference type="ChEBI" id="CHEBI:59789"/>
    </ligand>
</feature>
<dbReference type="InterPro" id="IPR030391">
    <property type="entry name" value="MeTrfase_TrmA_CS"/>
</dbReference>
<keyword evidence="1 4" id="KW-0489">Methyltransferase</keyword>
<accession>A0A1M4UY50</accession>